<feature type="transmembrane region" description="Helical" evidence="1">
    <location>
        <begin position="243"/>
        <end position="261"/>
    </location>
</feature>
<dbReference type="Proteomes" id="UP000675781">
    <property type="component" value="Unassembled WGS sequence"/>
</dbReference>
<dbReference type="RefSeq" id="WP_212527494.1">
    <property type="nucleotide sequence ID" value="NZ_JAGSOG010000020.1"/>
</dbReference>
<feature type="transmembrane region" description="Helical" evidence="1">
    <location>
        <begin position="88"/>
        <end position="111"/>
    </location>
</feature>
<keyword evidence="1" id="KW-0812">Transmembrane</keyword>
<name>A0A941ESD2_9ACTN</name>
<keyword evidence="3" id="KW-1185">Reference proteome</keyword>
<gene>
    <name evidence="2" type="ORF">KDL01_06830</name>
</gene>
<feature type="transmembrane region" description="Helical" evidence="1">
    <location>
        <begin position="215"/>
        <end position="237"/>
    </location>
</feature>
<accession>A0A941ESD2</accession>
<evidence type="ECO:0000256" key="1">
    <source>
        <dbReference type="SAM" id="Phobius"/>
    </source>
</evidence>
<proteinExistence type="predicted"/>
<dbReference type="AlphaFoldDB" id="A0A941ESD2"/>
<keyword evidence="1" id="KW-1133">Transmembrane helix</keyword>
<comment type="caution">
    <text evidence="2">The sequence shown here is derived from an EMBL/GenBank/DDBJ whole genome shotgun (WGS) entry which is preliminary data.</text>
</comment>
<keyword evidence="1" id="KW-0472">Membrane</keyword>
<sequence>MLRERLQTALAGLWLLDGLLQLQPYMFTENFAHQTLSAAADGNPAWVAHAVTWSTGLVAGHPVVADTCFALVQIALGLGIAHPRTRRAALGASVVWAGGVWLFGEGLGALLSGQANPLTGAPGAAALYGLAAILLWPGTAPGSAPSGEFPAAGLLRARHARMVWSTLWLGLAALTLLPANRAPGAFVAAMTGGMMTVGEPQWYTALQDHPAHLTLGHDLAVALVLAALLALVAAAPWAPDLRIARAGVALAMIVALAYWVCGEAFGMPFTGMATDPNSGPLLALLAPAYLPASPELATAPATAAAARPEGATA</sequence>
<evidence type="ECO:0000313" key="2">
    <source>
        <dbReference type="EMBL" id="MBR7832969.1"/>
    </source>
</evidence>
<feature type="transmembrane region" description="Helical" evidence="1">
    <location>
        <begin position="123"/>
        <end position="141"/>
    </location>
</feature>
<dbReference type="EMBL" id="JAGSOG010000020">
    <property type="protein sequence ID" value="MBR7832969.1"/>
    <property type="molecule type" value="Genomic_DNA"/>
</dbReference>
<organism evidence="2 3">
    <name type="scientific">Actinospica durhamensis</name>
    <dbReference type="NCBI Taxonomy" id="1508375"/>
    <lineage>
        <taxon>Bacteria</taxon>
        <taxon>Bacillati</taxon>
        <taxon>Actinomycetota</taxon>
        <taxon>Actinomycetes</taxon>
        <taxon>Catenulisporales</taxon>
        <taxon>Actinospicaceae</taxon>
        <taxon>Actinospica</taxon>
    </lineage>
</organism>
<protein>
    <submittedName>
        <fullName evidence="2">Uncharacterized protein</fullName>
    </submittedName>
</protein>
<feature type="transmembrane region" description="Helical" evidence="1">
    <location>
        <begin position="185"/>
        <end position="203"/>
    </location>
</feature>
<feature type="transmembrane region" description="Helical" evidence="1">
    <location>
        <begin position="162"/>
        <end position="179"/>
    </location>
</feature>
<evidence type="ECO:0000313" key="3">
    <source>
        <dbReference type="Proteomes" id="UP000675781"/>
    </source>
</evidence>
<reference evidence="2" key="1">
    <citation type="submission" date="2021-04" db="EMBL/GenBank/DDBJ databases">
        <title>Genome based classification of Actinospica acidithermotolerans sp. nov., an actinobacterium isolated from an Indonesian hot spring.</title>
        <authorList>
            <person name="Kusuma A.B."/>
            <person name="Putra K.E."/>
            <person name="Nafisah S."/>
            <person name="Loh J."/>
            <person name="Nouioui I."/>
            <person name="Goodfellow M."/>
        </authorList>
    </citation>
    <scope>NUCLEOTIDE SEQUENCE</scope>
    <source>
        <strain evidence="2">CSCA 57</strain>
    </source>
</reference>